<dbReference type="RefSeq" id="WP_238234325.1">
    <property type="nucleotide sequence ID" value="NZ_BPQQ01000016.1"/>
</dbReference>
<dbReference type="SUPFAM" id="SSF46689">
    <property type="entry name" value="Homeodomain-like"/>
    <property type="match status" value="1"/>
</dbReference>
<evidence type="ECO:0000313" key="1">
    <source>
        <dbReference type="EMBL" id="GJD99438.1"/>
    </source>
</evidence>
<sequence>MAEFSRITRDPAIMEGRACIRGMRVTVSMVLGNHAAWIAQDRELPLTPAAFGFGYSDSIEPIRY</sequence>
<reference evidence="1" key="1">
    <citation type="journal article" date="2021" name="Front. Microbiol.">
        <title>Comprehensive Comparative Genomics and Phenotyping of Methylobacterium Species.</title>
        <authorList>
            <person name="Alessa O."/>
            <person name="Ogura Y."/>
            <person name="Fujitani Y."/>
            <person name="Takami H."/>
            <person name="Hayashi T."/>
            <person name="Sahin N."/>
            <person name="Tani A."/>
        </authorList>
    </citation>
    <scope>NUCLEOTIDE SEQUENCE</scope>
    <source>
        <strain evidence="1">DSM 17168</strain>
    </source>
</reference>
<dbReference type="Gene3D" id="1.10.10.10">
    <property type="entry name" value="Winged helix-like DNA-binding domain superfamily/Winged helix DNA-binding domain"/>
    <property type="match status" value="1"/>
</dbReference>
<evidence type="ECO:0008006" key="3">
    <source>
        <dbReference type="Google" id="ProtNLM"/>
    </source>
</evidence>
<dbReference type="InterPro" id="IPR036388">
    <property type="entry name" value="WH-like_DNA-bd_sf"/>
</dbReference>
<dbReference type="EMBL" id="BPQQ01000016">
    <property type="protein sequence ID" value="GJD99438.1"/>
    <property type="molecule type" value="Genomic_DNA"/>
</dbReference>
<comment type="caution">
    <text evidence="1">The sequence shown here is derived from an EMBL/GenBank/DDBJ whole genome shotgun (WGS) entry which is preliminary data.</text>
</comment>
<organism evidence="1 2">
    <name type="scientific">Methylobacterium isbiliense</name>
    <dbReference type="NCBI Taxonomy" id="315478"/>
    <lineage>
        <taxon>Bacteria</taxon>
        <taxon>Pseudomonadati</taxon>
        <taxon>Pseudomonadota</taxon>
        <taxon>Alphaproteobacteria</taxon>
        <taxon>Hyphomicrobiales</taxon>
        <taxon>Methylobacteriaceae</taxon>
        <taxon>Methylobacterium</taxon>
    </lineage>
</organism>
<dbReference type="InterPro" id="IPR009057">
    <property type="entry name" value="Homeodomain-like_sf"/>
</dbReference>
<name>A0ABQ4SC91_9HYPH</name>
<evidence type="ECO:0000313" key="2">
    <source>
        <dbReference type="Proteomes" id="UP001055153"/>
    </source>
</evidence>
<dbReference type="InterPro" id="IPR007367">
    <property type="entry name" value="DUF433"/>
</dbReference>
<reference evidence="1" key="2">
    <citation type="submission" date="2021-08" db="EMBL/GenBank/DDBJ databases">
        <authorList>
            <person name="Tani A."/>
            <person name="Ola A."/>
            <person name="Ogura Y."/>
            <person name="Katsura K."/>
            <person name="Hayashi T."/>
        </authorList>
    </citation>
    <scope>NUCLEOTIDE SEQUENCE</scope>
    <source>
        <strain evidence="1">DSM 17168</strain>
    </source>
</reference>
<keyword evidence="2" id="KW-1185">Reference proteome</keyword>
<proteinExistence type="predicted"/>
<dbReference type="Proteomes" id="UP001055153">
    <property type="component" value="Unassembled WGS sequence"/>
</dbReference>
<accession>A0ABQ4SC91</accession>
<dbReference type="Pfam" id="PF04255">
    <property type="entry name" value="DUF433"/>
    <property type="match status" value="1"/>
</dbReference>
<gene>
    <name evidence="1" type="ORF">GMJLKIPL_1355</name>
</gene>
<protein>
    <recommendedName>
        <fullName evidence="3">DUF433 domain-containing protein</fullName>
    </recommendedName>
</protein>